<accession>A0A0E2B0V5</accession>
<feature type="domain" description="STAS" evidence="1">
    <location>
        <begin position="22"/>
        <end position="101"/>
    </location>
</feature>
<dbReference type="PANTHER" id="PTHR35849">
    <property type="entry name" value="BLR2341 PROTEIN"/>
    <property type="match status" value="1"/>
</dbReference>
<proteinExistence type="predicted"/>
<gene>
    <name evidence="2" type="ORF">LEP1GSC081_1399</name>
</gene>
<dbReference type="AlphaFoldDB" id="A0A0E2B0V5"/>
<evidence type="ECO:0000313" key="3">
    <source>
        <dbReference type="Proteomes" id="UP000006253"/>
    </source>
</evidence>
<dbReference type="EMBL" id="AHMY02000051">
    <property type="protein sequence ID" value="EKO14875.1"/>
    <property type="molecule type" value="Genomic_DNA"/>
</dbReference>
<dbReference type="PROSITE" id="PS50801">
    <property type="entry name" value="STAS"/>
    <property type="match status" value="1"/>
</dbReference>
<dbReference type="PANTHER" id="PTHR35849:SF2">
    <property type="entry name" value="BLR2341 PROTEIN"/>
    <property type="match status" value="1"/>
</dbReference>
<dbReference type="InterPro" id="IPR058548">
    <property type="entry name" value="MlaB-like_STAS"/>
</dbReference>
<dbReference type="Proteomes" id="UP000006253">
    <property type="component" value="Unassembled WGS sequence"/>
</dbReference>
<organism evidence="2 3">
    <name type="scientific">Leptospira kirschneri str. H1</name>
    <dbReference type="NCBI Taxonomy" id="1049966"/>
    <lineage>
        <taxon>Bacteria</taxon>
        <taxon>Pseudomonadati</taxon>
        <taxon>Spirochaetota</taxon>
        <taxon>Spirochaetia</taxon>
        <taxon>Leptospirales</taxon>
        <taxon>Leptospiraceae</taxon>
        <taxon>Leptospira</taxon>
    </lineage>
</organism>
<dbReference type="SUPFAM" id="SSF52091">
    <property type="entry name" value="SpoIIaa-like"/>
    <property type="match status" value="1"/>
</dbReference>
<reference evidence="2 3" key="1">
    <citation type="submission" date="2012-10" db="EMBL/GenBank/DDBJ databases">
        <authorList>
            <person name="Harkins D.M."/>
            <person name="Durkin A.S."/>
            <person name="Brinkac L.M."/>
            <person name="Selengut J.D."/>
            <person name="Sanka R."/>
            <person name="DePew J."/>
            <person name="Purushe J."/>
            <person name="Peacock S.J."/>
            <person name="Thaipadungpanit J."/>
            <person name="Wuthiekanun V.W."/>
            <person name="Day N.P."/>
            <person name="Vinetz J.M."/>
            <person name="Sutton G.G."/>
            <person name="Nelson W.C."/>
            <person name="Fouts D.E."/>
        </authorList>
    </citation>
    <scope>NUCLEOTIDE SEQUENCE [LARGE SCALE GENOMIC DNA]</scope>
    <source>
        <strain evidence="2 3">H1</strain>
    </source>
</reference>
<comment type="caution">
    <text evidence="2">The sequence shown here is derived from an EMBL/GenBank/DDBJ whole genome shotgun (WGS) entry which is preliminary data.</text>
</comment>
<dbReference type="Gene3D" id="3.30.750.24">
    <property type="entry name" value="STAS domain"/>
    <property type="match status" value="1"/>
</dbReference>
<protein>
    <submittedName>
        <fullName evidence="2">STAS domain protein</fullName>
    </submittedName>
</protein>
<name>A0A0E2B0V5_9LEPT</name>
<dbReference type="InterPro" id="IPR036513">
    <property type="entry name" value="STAS_dom_sf"/>
</dbReference>
<dbReference type="Pfam" id="PF13466">
    <property type="entry name" value="STAS_2"/>
    <property type="match status" value="1"/>
</dbReference>
<sequence length="129" mass="14941">MPFSLYTDFQSDYPDIVSSMKVTIEGELTIYEAYEFKEKLNSILKNSPVVLEINLSKIQKIDSSCLQVLLAFKKEVQIKDREVQFVDPSHNVLNLMDLYGIAVFLADKTKLSSRQELEKFSFDYGRKED</sequence>
<evidence type="ECO:0000313" key="2">
    <source>
        <dbReference type="EMBL" id="EKO14875.1"/>
    </source>
</evidence>
<evidence type="ECO:0000259" key="1">
    <source>
        <dbReference type="PROSITE" id="PS50801"/>
    </source>
</evidence>
<dbReference type="RefSeq" id="WP_004766249.1">
    <property type="nucleotide sequence ID" value="NZ_AHMY02000051.1"/>
</dbReference>
<dbReference type="InterPro" id="IPR052746">
    <property type="entry name" value="MlaB_ABC_Transporter"/>
</dbReference>
<dbReference type="InterPro" id="IPR002645">
    <property type="entry name" value="STAS_dom"/>
</dbReference>
<dbReference type="CDD" id="cd07043">
    <property type="entry name" value="STAS_anti-anti-sigma_factors"/>
    <property type="match status" value="1"/>
</dbReference>